<evidence type="ECO:0000256" key="8">
    <source>
        <dbReference type="PROSITE-ProRule" id="PRU00339"/>
    </source>
</evidence>
<reference evidence="10 11" key="1">
    <citation type="submission" date="2019-07" db="EMBL/GenBank/DDBJ databases">
        <title>Whole genome shotgun sequence of Skermanella aerolata NBRC 106429.</title>
        <authorList>
            <person name="Hosoyama A."/>
            <person name="Uohara A."/>
            <person name="Ohji S."/>
            <person name="Ichikawa N."/>
        </authorList>
    </citation>
    <scope>NUCLEOTIDE SEQUENCE [LARGE SCALE GENOMIC DNA]</scope>
    <source>
        <strain evidence="10 11">NBRC 106429</strain>
    </source>
</reference>
<dbReference type="GO" id="GO:0097363">
    <property type="term" value="F:protein O-acetylglucosaminyltransferase activity"/>
    <property type="evidence" value="ECO:0007669"/>
    <property type="project" value="UniProtKB-EC"/>
</dbReference>
<evidence type="ECO:0000256" key="3">
    <source>
        <dbReference type="ARBA" id="ARBA00011970"/>
    </source>
</evidence>
<dbReference type="PANTHER" id="PTHR44366:SF1">
    <property type="entry name" value="UDP-N-ACETYLGLUCOSAMINE--PEPTIDE N-ACETYLGLUCOSAMINYLTRANSFERASE 110 KDA SUBUNIT"/>
    <property type="match status" value="1"/>
</dbReference>
<evidence type="ECO:0000259" key="9">
    <source>
        <dbReference type="Pfam" id="PF13844"/>
    </source>
</evidence>
<dbReference type="Pfam" id="PF13432">
    <property type="entry name" value="TPR_16"/>
    <property type="match status" value="3"/>
</dbReference>
<comment type="caution">
    <text evidence="10">The sequence shown here is derived from an EMBL/GenBank/DDBJ whole genome shotgun (WGS) entry which is preliminary data.</text>
</comment>
<evidence type="ECO:0000256" key="5">
    <source>
        <dbReference type="ARBA" id="ARBA00022679"/>
    </source>
</evidence>
<dbReference type="PANTHER" id="PTHR44366">
    <property type="entry name" value="UDP-N-ACETYLGLUCOSAMINE--PEPTIDE N-ACETYLGLUCOSAMINYLTRANSFERASE 110 KDA SUBUNIT"/>
    <property type="match status" value="1"/>
</dbReference>
<dbReference type="PROSITE" id="PS50005">
    <property type="entry name" value="TPR"/>
    <property type="match status" value="2"/>
</dbReference>
<dbReference type="SUPFAM" id="SSF48452">
    <property type="entry name" value="TPR-like"/>
    <property type="match status" value="1"/>
</dbReference>
<proteinExistence type="inferred from homology"/>
<dbReference type="Gene3D" id="1.25.40.10">
    <property type="entry name" value="Tetratricopeptide repeat domain"/>
    <property type="match status" value="2"/>
</dbReference>
<dbReference type="InterPro" id="IPR029489">
    <property type="entry name" value="OGT/SEC/SPY_C"/>
</dbReference>
<dbReference type="EC" id="2.4.1.255" evidence="3"/>
<evidence type="ECO:0000256" key="7">
    <source>
        <dbReference type="ARBA" id="ARBA00022803"/>
    </source>
</evidence>
<comment type="pathway">
    <text evidence="1">Protein modification; protein glycosylation.</text>
</comment>
<dbReference type="SUPFAM" id="SSF53756">
    <property type="entry name" value="UDP-Glycosyltransferase/glycogen phosphorylase"/>
    <property type="match status" value="1"/>
</dbReference>
<organism evidence="10 11">
    <name type="scientific">Skermanella aerolata</name>
    <dbReference type="NCBI Taxonomy" id="393310"/>
    <lineage>
        <taxon>Bacteria</taxon>
        <taxon>Pseudomonadati</taxon>
        <taxon>Pseudomonadota</taxon>
        <taxon>Alphaproteobacteria</taxon>
        <taxon>Rhodospirillales</taxon>
        <taxon>Azospirillaceae</taxon>
        <taxon>Skermanella</taxon>
    </lineage>
</organism>
<dbReference type="Gene3D" id="3.40.50.2000">
    <property type="entry name" value="Glycogen Phosphorylase B"/>
    <property type="match status" value="1"/>
</dbReference>
<name>A0A512DJH5_9PROT</name>
<dbReference type="InterPro" id="IPR011990">
    <property type="entry name" value="TPR-like_helical_dom_sf"/>
</dbReference>
<evidence type="ECO:0000313" key="11">
    <source>
        <dbReference type="Proteomes" id="UP000321523"/>
    </source>
</evidence>
<dbReference type="SMART" id="SM00028">
    <property type="entry name" value="TPR"/>
    <property type="match status" value="5"/>
</dbReference>
<keyword evidence="7 8" id="KW-0802">TPR repeat</keyword>
<feature type="domain" description="O-GlcNAc transferase C-terminal" evidence="9">
    <location>
        <begin position="350"/>
        <end position="494"/>
    </location>
</feature>
<gene>
    <name evidence="10" type="ORF">SAE02_07750</name>
</gene>
<dbReference type="InterPro" id="IPR037919">
    <property type="entry name" value="OGT"/>
</dbReference>
<comment type="similarity">
    <text evidence="2">Belongs to the glycosyltransferase 41 family. O-GlcNAc transferase subfamily.</text>
</comment>
<dbReference type="GO" id="GO:0006493">
    <property type="term" value="P:protein O-linked glycosylation"/>
    <property type="evidence" value="ECO:0007669"/>
    <property type="project" value="InterPro"/>
</dbReference>
<evidence type="ECO:0000256" key="6">
    <source>
        <dbReference type="ARBA" id="ARBA00022737"/>
    </source>
</evidence>
<sequence length="710" mass="77347">MSDLPTTDEHARILLLSSRLAEAAAAYRRLIAERPEDFTLYNNMAEALRRLGALREALMALDRADRLLRGHTMVALNRAGLMAELGRPDEAVGVLDLLVQASPEDADLRLMLGRLLRGAGDLKGAARSFGVALRLRPEHPETLLAVAGLLQEQGETDDAEGLYRTVLALAPGLAEAPLALGAIALKRGRGAEAVGFYREALKADPAHAGAQLSLGNALQEAARAEEAGGCFRRALAVDRRNATARFRACFADLPIIYRDMDELERARDRYARDLAEMADHYAAASVAERRAAALAVGGSQPFYLAYQGRDDLALQVLYGDLAGGLMAERYPDFVKPLERRGRGGDGGGRPMRVGFAAGHIGRHSAVNVSLRGWADAFDPAKVELFCYHTGGRSDDETERFAGLSREFRRGLGGVEAWAETIRGDSLDALIYGDVGMDPMVARLAALRLAPVQAMSTGHPVTTGLATVDLYLSSALMEPEDGQDHYRERLIRLPNLSYAYRPLDPPVVPLERSDIGLPEDAPVYWCCQSLFKYLPSDDELFVRIAQRVPDALFLFIDYMPAPRVALIFRQRLAAAFAKAGLNADRHCRFLPQMDHARFDAVAGLTDVFLDNPSWSGHNTALEALPHGLPVVTLPGPLMRQRHSAGILAMIGLTGTVAGCRDEYVEIAARLGLDRRARSELRRAVRQAAGKAFYDASPIRALETLLEGTGKM</sequence>
<dbReference type="Pfam" id="PF13844">
    <property type="entry name" value="Glyco_transf_41"/>
    <property type="match status" value="2"/>
</dbReference>
<dbReference type="EMBL" id="BJYZ01000002">
    <property type="protein sequence ID" value="GEO36627.1"/>
    <property type="molecule type" value="Genomic_DNA"/>
</dbReference>
<evidence type="ECO:0000256" key="1">
    <source>
        <dbReference type="ARBA" id="ARBA00004922"/>
    </source>
</evidence>
<evidence type="ECO:0000256" key="4">
    <source>
        <dbReference type="ARBA" id="ARBA00022676"/>
    </source>
</evidence>
<keyword evidence="4" id="KW-0328">Glycosyltransferase</keyword>
<protein>
    <recommendedName>
        <fullName evidence="3">protein O-GlcNAc transferase</fullName>
        <ecNumber evidence="3">2.4.1.255</ecNumber>
    </recommendedName>
</protein>
<feature type="domain" description="O-GlcNAc transferase C-terminal" evidence="9">
    <location>
        <begin position="510"/>
        <end position="686"/>
    </location>
</feature>
<evidence type="ECO:0000256" key="2">
    <source>
        <dbReference type="ARBA" id="ARBA00005386"/>
    </source>
</evidence>
<feature type="repeat" description="TPR" evidence="8">
    <location>
        <begin position="174"/>
        <end position="207"/>
    </location>
</feature>
<accession>A0A512DJH5</accession>
<dbReference type="AlphaFoldDB" id="A0A512DJH5"/>
<dbReference type="Gene3D" id="3.40.50.11380">
    <property type="match status" value="1"/>
</dbReference>
<keyword evidence="5" id="KW-0808">Transferase</keyword>
<keyword evidence="11" id="KW-1185">Reference proteome</keyword>
<dbReference type="Proteomes" id="UP000321523">
    <property type="component" value="Unassembled WGS sequence"/>
</dbReference>
<feature type="repeat" description="TPR" evidence="8">
    <location>
        <begin position="106"/>
        <end position="139"/>
    </location>
</feature>
<evidence type="ECO:0000313" key="10">
    <source>
        <dbReference type="EMBL" id="GEO36627.1"/>
    </source>
</evidence>
<dbReference type="InterPro" id="IPR019734">
    <property type="entry name" value="TPR_rpt"/>
</dbReference>
<dbReference type="RefSeq" id="WP_052830846.1">
    <property type="nucleotide sequence ID" value="NZ_BJYZ01000002.1"/>
</dbReference>
<keyword evidence="6" id="KW-0677">Repeat</keyword>